<dbReference type="InterPro" id="IPR007165">
    <property type="entry name" value="Phage_holin_4_2"/>
</dbReference>
<feature type="transmembrane region" description="Helical" evidence="1">
    <location>
        <begin position="38"/>
        <end position="57"/>
    </location>
</feature>
<keyword evidence="1" id="KW-0472">Membrane</keyword>
<dbReference type="PANTHER" id="PTHR37309:SF1">
    <property type="entry name" value="SLR0284 PROTEIN"/>
    <property type="match status" value="1"/>
</dbReference>
<protein>
    <submittedName>
        <fullName evidence="2">Uncharacterized membrane protein YvlD (DUF360 family)</fullName>
    </submittedName>
</protein>
<evidence type="ECO:0000313" key="3">
    <source>
        <dbReference type="Proteomes" id="UP000295325"/>
    </source>
</evidence>
<keyword evidence="3" id="KW-1185">Reference proteome</keyword>
<evidence type="ECO:0000256" key="1">
    <source>
        <dbReference type="SAM" id="Phobius"/>
    </source>
</evidence>
<reference evidence="2 3" key="1">
    <citation type="submission" date="2019-03" db="EMBL/GenBank/DDBJ databases">
        <title>Genomic Encyclopedia of Type Strains, Phase IV (KMG-IV): sequencing the most valuable type-strain genomes for metagenomic binning, comparative biology and taxonomic classification.</title>
        <authorList>
            <person name="Goeker M."/>
        </authorList>
    </citation>
    <scope>NUCLEOTIDE SEQUENCE [LARGE SCALE GENOMIC DNA]</scope>
    <source>
        <strain evidence="2 3">DSM 24455</strain>
    </source>
</reference>
<organism evidence="2 3">
    <name type="scientific">Fonticella tunisiensis</name>
    <dbReference type="NCBI Taxonomy" id="1096341"/>
    <lineage>
        <taxon>Bacteria</taxon>
        <taxon>Bacillati</taxon>
        <taxon>Bacillota</taxon>
        <taxon>Clostridia</taxon>
        <taxon>Eubacteriales</taxon>
        <taxon>Clostridiaceae</taxon>
        <taxon>Fonticella</taxon>
    </lineage>
</organism>
<evidence type="ECO:0000313" key="2">
    <source>
        <dbReference type="EMBL" id="TDT61178.1"/>
    </source>
</evidence>
<name>A0A4R7KTG3_9CLOT</name>
<dbReference type="Pfam" id="PF04020">
    <property type="entry name" value="Phage_holin_4_2"/>
    <property type="match status" value="1"/>
</dbReference>
<sequence length="119" mass="12715">MAKEMDERRPGILGLIIRIIVNSIVLLIVSALVPGFFVAGWGTAILAAVVIAVLDYLVEMVFKIDATPFGRGITGFIVAAIIIYLTQYFVAGVTVTMWGAIIGALLIGLINLIIPGRVM</sequence>
<dbReference type="EMBL" id="SOAZ01000008">
    <property type="protein sequence ID" value="TDT61178.1"/>
    <property type="molecule type" value="Genomic_DNA"/>
</dbReference>
<proteinExistence type="predicted"/>
<dbReference type="AlphaFoldDB" id="A0A4R7KTG3"/>
<feature type="transmembrane region" description="Helical" evidence="1">
    <location>
        <begin position="95"/>
        <end position="114"/>
    </location>
</feature>
<accession>A0A4R7KTG3</accession>
<keyword evidence="1" id="KW-0812">Transmembrane</keyword>
<comment type="caution">
    <text evidence="2">The sequence shown here is derived from an EMBL/GenBank/DDBJ whole genome shotgun (WGS) entry which is preliminary data.</text>
</comment>
<feature type="transmembrane region" description="Helical" evidence="1">
    <location>
        <begin position="69"/>
        <end position="89"/>
    </location>
</feature>
<dbReference type="PANTHER" id="PTHR37309">
    <property type="entry name" value="SLR0284 PROTEIN"/>
    <property type="match status" value="1"/>
</dbReference>
<keyword evidence="1" id="KW-1133">Transmembrane helix</keyword>
<dbReference type="Proteomes" id="UP000295325">
    <property type="component" value="Unassembled WGS sequence"/>
</dbReference>
<gene>
    <name evidence="2" type="ORF">EDD71_10878</name>
</gene>
<feature type="transmembrane region" description="Helical" evidence="1">
    <location>
        <begin position="12"/>
        <end position="32"/>
    </location>
</feature>
<dbReference type="OrthoDB" id="1701386at2"/>